<organism evidence="1 2">
    <name type="scientific">Halocaridina rubra</name>
    <name type="common">Hawaiian red shrimp</name>
    <dbReference type="NCBI Taxonomy" id="373956"/>
    <lineage>
        <taxon>Eukaryota</taxon>
        <taxon>Metazoa</taxon>
        <taxon>Ecdysozoa</taxon>
        <taxon>Arthropoda</taxon>
        <taxon>Crustacea</taxon>
        <taxon>Multicrustacea</taxon>
        <taxon>Malacostraca</taxon>
        <taxon>Eumalacostraca</taxon>
        <taxon>Eucarida</taxon>
        <taxon>Decapoda</taxon>
        <taxon>Pleocyemata</taxon>
        <taxon>Caridea</taxon>
        <taxon>Atyoidea</taxon>
        <taxon>Atyidae</taxon>
        <taxon>Halocaridina</taxon>
    </lineage>
</organism>
<gene>
    <name evidence="1" type="ORF">SK128_012942</name>
</gene>
<dbReference type="Proteomes" id="UP001381693">
    <property type="component" value="Unassembled WGS sequence"/>
</dbReference>
<dbReference type="AlphaFoldDB" id="A0AAN8WGS7"/>
<proteinExistence type="predicted"/>
<name>A0AAN8WGS7_HALRR</name>
<keyword evidence="2" id="KW-1185">Reference proteome</keyword>
<sequence length="108" mass="12127">MSPSTYQQLELNCVRLILASLLFLVTGPRTTYGSVYNTTKLEQIKVIGDMMAFCVRPLGQKPLQLEFQLMVREAITHKIIKAGSSHVEGMEHSKWHMIAISHGVKDGK</sequence>
<reference evidence="1 2" key="1">
    <citation type="submission" date="2023-11" db="EMBL/GenBank/DDBJ databases">
        <title>Halocaridina rubra genome assembly.</title>
        <authorList>
            <person name="Smith C."/>
        </authorList>
    </citation>
    <scope>NUCLEOTIDE SEQUENCE [LARGE SCALE GENOMIC DNA]</scope>
    <source>
        <strain evidence="1">EP-1</strain>
        <tissue evidence="1">Whole</tissue>
    </source>
</reference>
<dbReference type="EMBL" id="JAXCGZ010022666">
    <property type="protein sequence ID" value="KAK7028018.1"/>
    <property type="molecule type" value="Genomic_DNA"/>
</dbReference>
<feature type="non-terminal residue" evidence="1">
    <location>
        <position position="108"/>
    </location>
</feature>
<comment type="caution">
    <text evidence="1">The sequence shown here is derived from an EMBL/GenBank/DDBJ whole genome shotgun (WGS) entry which is preliminary data.</text>
</comment>
<evidence type="ECO:0000313" key="2">
    <source>
        <dbReference type="Proteomes" id="UP001381693"/>
    </source>
</evidence>
<accession>A0AAN8WGS7</accession>
<protein>
    <submittedName>
        <fullName evidence="1">Uncharacterized protein</fullName>
    </submittedName>
</protein>
<evidence type="ECO:0000313" key="1">
    <source>
        <dbReference type="EMBL" id="KAK7028018.1"/>
    </source>
</evidence>